<protein>
    <submittedName>
        <fullName evidence="1">Uncharacterized protein</fullName>
    </submittedName>
</protein>
<reference evidence="1 2" key="1">
    <citation type="submission" date="2020-08" db="EMBL/GenBank/DDBJ databases">
        <title>Genomic Encyclopedia of Type Strains, Phase IV (KMG-IV): sequencing the most valuable type-strain genomes for metagenomic binning, comparative biology and taxonomic classification.</title>
        <authorList>
            <person name="Goeker M."/>
        </authorList>
    </citation>
    <scope>NUCLEOTIDE SEQUENCE [LARGE SCALE GENOMIC DNA]</scope>
    <source>
        <strain evidence="1 2">DSM 12252</strain>
    </source>
</reference>
<sequence length="57" mass="6768">MSTPKKGQTWINEGKRVKITRTTRHQVWFDCADGGKGWAMIRWFQENFCQVKRAPQK</sequence>
<organism evidence="1 2">
    <name type="scientific">Prosthecobacter vanneervenii</name>
    <dbReference type="NCBI Taxonomy" id="48466"/>
    <lineage>
        <taxon>Bacteria</taxon>
        <taxon>Pseudomonadati</taxon>
        <taxon>Verrucomicrobiota</taxon>
        <taxon>Verrucomicrobiia</taxon>
        <taxon>Verrucomicrobiales</taxon>
        <taxon>Verrucomicrobiaceae</taxon>
        <taxon>Prosthecobacter</taxon>
    </lineage>
</organism>
<comment type="caution">
    <text evidence="1">The sequence shown here is derived from an EMBL/GenBank/DDBJ whole genome shotgun (WGS) entry which is preliminary data.</text>
</comment>
<keyword evidence="2" id="KW-1185">Reference proteome</keyword>
<dbReference type="Proteomes" id="UP000590740">
    <property type="component" value="Unassembled WGS sequence"/>
</dbReference>
<dbReference type="EMBL" id="JACHIG010000005">
    <property type="protein sequence ID" value="MBB5033139.1"/>
    <property type="molecule type" value="Genomic_DNA"/>
</dbReference>
<proteinExistence type="predicted"/>
<dbReference type="RefSeq" id="WP_184340054.1">
    <property type="nucleotide sequence ID" value="NZ_JACHIG010000005.1"/>
</dbReference>
<dbReference type="AlphaFoldDB" id="A0A7W8DKD8"/>
<evidence type="ECO:0000313" key="2">
    <source>
        <dbReference type="Proteomes" id="UP000590740"/>
    </source>
</evidence>
<name>A0A7W8DKD8_9BACT</name>
<accession>A0A7W8DKD8</accession>
<gene>
    <name evidence="1" type="ORF">HNQ65_002722</name>
</gene>
<evidence type="ECO:0000313" key="1">
    <source>
        <dbReference type="EMBL" id="MBB5033139.1"/>
    </source>
</evidence>